<evidence type="ECO:0000313" key="2">
    <source>
        <dbReference type="EMBL" id="TFK16819.1"/>
    </source>
</evidence>
<feature type="compositionally biased region" description="Basic and acidic residues" evidence="1">
    <location>
        <begin position="578"/>
        <end position="593"/>
    </location>
</feature>
<dbReference type="OrthoDB" id="2687259at2759"/>
<sequence>MDPDDPDNPSSLQRFSANPFGMFNNLMCFQLCDWYWNSGTQKSLEDFQKLARILTNPQFSAADVASTNWKRLFHALGANAEDVTGDESQWIDDDGWRTTPISIPVPFHQGMQNSGAPLHLVGDLYHRDILQIIEEVVADPRRGPSFHFKPYEVLWQPNGCSEPVRVYGELYNSDAFLGAHQELLDSPGEPECTLERVIAGLMLWSDATELTAFGGAKLWPCYMYLGNESKYRRSKHGEHLGHHIAYFSTISDEFNDYLKTRSGGRLPPDHFFAYCHREIYHEQWKIILSDELLHAMEHGIVLMCYDGVRRRFYPRIFTYSADYPEKVILATIRGSGAFCPCPRCLVKKEDLWKMGTAKDIATRTSNLRVDTPARQQDVIDARTWILGHGRATNYHEVEAILKPTSTAPVINAFSRLSGVKFNIFSSLVVDLLHEFEIGIWKNLFIHLIRILNACCTRTENKTAELDHRYRMTPSFGNGTIRRFGLNASEFKRKAARDYEDLLQCAIPAFDGLIPAPHNEIVMKLLKLCAEWHALAKLRMHTDLTLELLEETTTAMAAQFRLFLEQTCAQVVTFELPKEAEARRKREQSRKDKASTSSQIFSAPPPSARKRKTLNINTYKYHALGDYVSTIKKFGTTDSFNSDIGEFNHKDPKSWYLRTDKRDYRKGISRVERRRARIQRVKARLENAYGLDPTGCAEERGHQLVTLGFVQEYRIGSNENLSLELSQWMVNRNGIKDPALTVFVPQLKQHLLPRVCSLLEGEHYQEADIRQCLSYNWTSVVLSNNRIFSHKLMKISYTAYDVRLDEDILHVDTPRSNVMMLNASFNRNNNDSHPFVYAKVLGIFHADVSFLGFLANGHRDLSSRRLEFLWVHWYQLVEQNCELSLDRVSLLPTSSPSAFGFIDPASVVRCVHIIPQFSQKRIRPDGQATSAWANDAEAWKFYFINKFVDRDMYMRYNLGIGVGHTYGGDGFRYNQRSHSSTASSDSSVLVAPLDQSPNNHVSDYHFHLSPEPLHICIARFRIKTFSKVPALIAVSWTSNAIKLAHEGRIRMKKNLILESMNATTMEFT</sequence>
<dbReference type="InterPro" id="IPR041078">
    <property type="entry name" value="Plavaka"/>
</dbReference>
<gene>
    <name evidence="2" type="ORF">FA15DRAFT_606329</name>
</gene>
<protein>
    <submittedName>
        <fullName evidence="2">Uncharacterized protein</fullName>
    </submittedName>
</protein>
<proteinExistence type="predicted"/>
<dbReference type="STRING" id="230819.A0A5C3K9T4"/>
<keyword evidence="3" id="KW-1185">Reference proteome</keyword>
<dbReference type="Proteomes" id="UP000307440">
    <property type="component" value="Unassembled WGS sequence"/>
</dbReference>
<evidence type="ECO:0000313" key="3">
    <source>
        <dbReference type="Proteomes" id="UP000307440"/>
    </source>
</evidence>
<evidence type="ECO:0000256" key="1">
    <source>
        <dbReference type="SAM" id="MobiDB-lite"/>
    </source>
</evidence>
<dbReference type="AlphaFoldDB" id="A0A5C3K9T4"/>
<dbReference type="EMBL" id="ML210631">
    <property type="protein sequence ID" value="TFK16819.1"/>
    <property type="molecule type" value="Genomic_DNA"/>
</dbReference>
<name>A0A5C3K9T4_COPMA</name>
<dbReference type="Pfam" id="PF18759">
    <property type="entry name" value="Plavaka"/>
    <property type="match status" value="1"/>
</dbReference>
<feature type="region of interest" description="Disordered" evidence="1">
    <location>
        <begin position="578"/>
        <end position="607"/>
    </location>
</feature>
<reference evidence="2 3" key="1">
    <citation type="journal article" date="2019" name="Nat. Ecol. Evol.">
        <title>Megaphylogeny resolves global patterns of mushroom evolution.</title>
        <authorList>
            <person name="Varga T."/>
            <person name="Krizsan K."/>
            <person name="Foldi C."/>
            <person name="Dima B."/>
            <person name="Sanchez-Garcia M."/>
            <person name="Sanchez-Ramirez S."/>
            <person name="Szollosi G.J."/>
            <person name="Szarkandi J.G."/>
            <person name="Papp V."/>
            <person name="Albert L."/>
            <person name="Andreopoulos W."/>
            <person name="Angelini C."/>
            <person name="Antonin V."/>
            <person name="Barry K.W."/>
            <person name="Bougher N.L."/>
            <person name="Buchanan P."/>
            <person name="Buyck B."/>
            <person name="Bense V."/>
            <person name="Catcheside P."/>
            <person name="Chovatia M."/>
            <person name="Cooper J."/>
            <person name="Damon W."/>
            <person name="Desjardin D."/>
            <person name="Finy P."/>
            <person name="Geml J."/>
            <person name="Haridas S."/>
            <person name="Hughes K."/>
            <person name="Justo A."/>
            <person name="Karasinski D."/>
            <person name="Kautmanova I."/>
            <person name="Kiss B."/>
            <person name="Kocsube S."/>
            <person name="Kotiranta H."/>
            <person name="LaButti K.M."/>
            <person name="Lechner B.E."/>
            <person name="Liimatainen K."/>
            <person name="Lipzen A."/>
            <person name="Lukacs Z."/>
            <person name="Mihaltcheva S."/>
            <person name="Morgado L.N."/>
            <person name="Niskanen T."/>
            <person name="Noordeloos M.E."/>
            <person name="Ohm R.A."/>
            <person name="Ortiz-Santana B."/>
            <person name="Ovrebo C."/>
            <person name="Racz N."/>
            <person name="Riley R."/>
            <person name="Savchenko A."/>
            <person name="Shiryaev A."/>
            <person name="Soop K."/>
            <person name="Spirin V."/>
            <person name="Szebenyi C."/>
            <person name="Tomsovsky M."/>
            <person name="Tulloss R.E."/>
            <person name="Uehling J."/>
            <person name="Grigoriev I.V."/>
            <person name="Vagvolgyi C."/>
            <person name="Papp T."/>
            <person name="Martin F.M."/>
            <person name="Miettinen O."/>
            <person name="Hibbett D.S."/>
            <person name="Nagy L.G."/>
        </authorList>
    </citation>
    <scope>NUCLEOTIDE SEQUENCE [LARGE SCALE GENOMIC DNA]</scope>
    <source>
        <strain evidence="2 3">CBS 121175</strain>
    </source>
</reference>
<organism evidence="2 3">
    <name type="scientific">Coprinopsis marcescibilis</name>
    <name type="common">Agaric fungus</name>
    <name type="synonym">Psathyrella marcescibilis</name>
    <dbReference type="NCBI Taxonomy" id="230819"/>
    <lineage>
        <taxon>Eukaryota</taxon>
        <taxon>Fungi</taxon>
        <taxon>Dikarya</taxon>
        <taxon>Basidiomycota</taxon>
        <taxon>Agaricomycotina</taxon>
        <taxon>Agaricomycetes</taxon>
        <taxon>Agaricomycetidae</taxon>
        <taxon>Agaricales</taxon>
        <taxon>Agaricineae</taxon>
        <taxon>Psathyrellaceae</taxon>
        <taxon>Coprinopsis</taxon>
    </lineage>
</organism>
<accession>A0A5C3K9T4</accession>